<gene>
    <name evidence="7" type="ORF">ACCB12327</name>
</gene>
<comment type="pathway">
    <text evidence="1 5">Glycan biosynthesis; glycogen metabolism.</text>
</comment>
<evidence type="ECO:0000256" key="4">
    <source>
        <dbReference type="ARBA" id="ARBA00022860"/>
    </source>
</evidence>
<evidence type="ECO:0000313" key="7">
    <source>
        <dbReference type="EMBL" id="AEY61432.1"/>
    </source>
</evidence>
<evidence type="ECO:0000256" key="1">
    <source>
        <dbReference type="ARBA" id="ARBA00005131"/>
    </source>
</evidence>
<dbReference type="InterPro" id="IPR008734">
    <property type="entry name" value="PHK_A/B_su"/>
</dbReference>
<dbReference type="PANTHER" id="PTHR10749:SF8">
    <property type="entry name" value="PHOSPHORYLASE B KINASE REGULATORY SUBUNIT BETA"/>
    <property type="match status" value="1"/>
</dbReference>
<keyword evidence="5" id="KW-0472">Membrane</keyword>
<evidence type="ECO:0000256" key="2">
    <source>
        <dbReference type="ARBA" id="ARBA00007128"/>
    </source>
</evidence>
<keyword evidence="5" id="KW-0636">Prenylation</keyword>
<dbReference type="GO" id="GO:0005516">
    <property type="term" value="F:calmodulin binding"/>
    <property type="evidence" value="ECO:0007669"/>
    <property type="project" value="UniProtKB-KW"/>
</dbReference>
<dbReference type="SUPFAM" id="SSF48208">
    <property type="entry name" value="Six-hairpin glycosidases"/>
    <property type="match status" value="1"/>
</dbReference>
<comment type="similarity">
    <text evidence="2 5">Belongs to the phosphorylase b kinase regulatory chain family.</text>
</comment>
<comment type="subcellular location">
    <subcellularLocation>
        <location evidence="5">Cell membrane</location>
        <topology evidence="5">Lipid-anchor</topology>
        <orientation evidence="5">Cytoplasmic side</orientation>
    </subcellularLocation>
</comment>
<organism evidence="7">
    <name type="scientific">Apis cerana</name>
    <name type="common">Indian honeybee</name>
    <dbReference type="NCBI Taxonomy" id="7461"/>
    <lineage>
        <taxon>Eukaryota</taxon>
        <taxon>Metazoa</taxon>
        <taxon>Ecdysozoa</taxon>
        <taxon>Arthropoda</taxon>
        <taxon>Hexapoda</taxon>
        <taxon>Insecta</taxon>
        <taxon>Pterygota</taxon>
        <taxon>Neoptera</taxon>
        <taxon>Endopterygota</taxon>
        <taxon>Hymenoptera</taxon>
        <taxon>Apocrita</taxon>
        <taxon>Aculeata</taxon>
        <taxon>Apoidea</taxon>
        <taxon>Anthophila</taxon>
        <taxon>Apidae</taxon>
        <taxon>Apis</taxon>
    </lineage>
</organism>
<dbReference type="Pfam" id="PF00723">
    <property type="entry name" value="Glyco_hydro_15"/>
    <property type="match status" value="1"/>
</dbReference>
<keyword evidence="7" id="KW-0418">Kinase</keyword>
<dbReference type="GO" id="GO:0005964">
    <property type="term" value="C:phosphorylase kinase complex"/>
    <property type="evidence" value="ECO:0007669"/>
    <property type="project" value="TreeGrafter"/>
</dbReference>
<dbReference type="GO" id="GO:0005886">
    <property type="term" value="C:plasma membrane"/>
    <property type="evidence" value="ECO:0007669"/>
    <property type="project" value="UniProtKB-SubCell"/>
</dbReference>
<evidence type="ECO:0000259" key="6">
    <source>
        <dbReference type="Pfam" id="PF00723"/>
    </source>
</evidence>
<evidence type="ECO:0000256" key="3">
    <source>
        <dbReference type="ARBA" id="ARBA00022600"/>
    </source>
</evidence>
<keyword evidence="5" id="KW-0449">Lipoprotein</keyword>
<dbReference type="AlphaFoldDB" id="V9IL76"/>
<keyword evidence="3 5" id="KW-0321">Glycogen metabolism</keyword>
<dbReference type="InterPro" id="IPR011613">
    <property type="entry name" value="GH15-like"/>
</dbReference>
<protein>
    <recommendedName>
        <fullName evidence="5">Phosphorylase b kinase regulatory subunit</fullName>
    </recommendedName>
</protein>
<sequence length="360" mass="41451">MNKMTSIATTSMNTKRSHIRNARQGSVIDLDIDMFLKISNYEDTVRQLDIYYGIVKRQLLRYQSCITGLFPQVSNDKVVGSVRESIYCAAAIWSLYQAYRRIDDDRGKSYELGQSAVKCMRGILECWVKQSPRIELFKRNQCNRFALHCKFHLDTGDEIFKDADYNHLQIDIVSLYLIFLVQMISSGLQIIYTQDEVAFVQNLVYYVERAYRTPDYGMWERGSRYNDGTPEIHASSIGIAKSALEAINGCNLFGEKGASWSVIYVDIDAHNRNRSIFETMLPRESSSKSVDIALLPTISFPAFATHEDVLYNETKANIVRRLKGNYGFKRFGRDGYKTAIENKDRRYYKSGEIKVSDVFD</sequence>
<dbReference type="PANTHER" id="PTHR10749">
    <property type="entry name" value="PHOSPHORYLASE B KINASE REGULATORY SUBUNIT"/>
    <property type="match status" value="1"/>
</dbReference>
<keyword evidence="5" id="KW-0119">Carbohydrate metabolism</keyword>
<keyword evidence="7" id="KW-0808">Transferase</keyword>
<keyword evidence="4 5" id="KW-0112">Calmodulin-binding</keyword>
<dbReference type="GO" id="GO:0005977">
    <property type="term" value="P:glycogen metabolic process"/>
    <property type="evidence" value="ECO:0007669"/>
    <property type="project" value="UniProtKB-UniPathway"/>
</dbReference>
<proteinExistence type="evidence at transcript level"/>
<dbReference type="InterPro" id="IPR008928">
    <property type="entry name" value="6-hairpin_glycosidase_sf"/>
</dbReference>
<evidence type="ECO:0000256" key="5">
    <source>
        <dbReference type="RuleBase" id="RU364123"/>
    </source>
</evidence>
<name>V9IL76_APICE</name>
<reference evidence="7" key="1">
    <citation type="submission" date="2011-11" db="EMBL/GenBank/DDBJ databases">
        <title>Decoding the brain transcriptome of the Eastern honeybee (Apis cerana) based on pyrosequencing.</title>
        <authorList>
            <person name="Sun L."/>
            <person name="Zheng H."/>
            <person name="Wang Y."/>
            <person name="Xie X."/>
            <person name="Zhu Y."/>
            <person name="Gu W."/>
            <person name="Wang S."/>
        </authorList>
    </citation>
    <scope>NUCLEOTIDE SEQUENCE</scope>
    <source>
        <tissue evidence="7">Brain</tissue>
    </source>
</reference>
<accession>V9IL76</accession>
<dbReference type="GO" id="GO:0016301">
    <property type="term" value="F:kinase activity"/>
    <property type="evidence" value="ECO:0007669"/>
    <property type="project" value="UniProtKB-KW"/>
</dbReference>
<comment type="function">
    <text evidence="5">Phosphorylase b kinase catalyzes the phosphorylation of serine in certain substrates, including troponin I.</text>
</comment>
<dbReference type="UniPathway" id="UPA00163"/>
<keyword evidence="5" id="KW-1003">Cell membrane</keyword>
<feature type="domain" description="GH15-like" evidence="6">
    <location>
        <begin position="47"/>
        <end position="328"/>
    </location>
</feature>
<dbReference type="EMBL" id="JR051106">
    <property type="protein sequence ID" value="AEY61432.1"/>
    <property type="molecule type" value="mRNA"/>
</dbReference>